<accession>A0ABY8V0Y9</accession>
<organism evidence="1 2">
    <name type="scientific">Pontibacillus chungwhensis</name>
    <dbReference type="NCBI Taxonomy" id="265426"/>
    <lineage>
        <taxon>Bacteria</taxon>
        <taxon>Bacillati</taxon>
        <taxon>Bacillota</taxon>
        <taxon>Bacilli</taxon>
        <taxon>Bacillales</taxon>
        <taxon>Bacillaceae</taxon>
        <taxon>Pontibacillus</taxon>
    </lineage>
</organism>
<gene>
    <name evidence="1" type="ORF">QNI29_06420</name>
</gene>
<reference evidence="1 2" key="1">
    <citation type="submission" date="2023-05" db="EMBL/GenBank/DDBJ databases">
        <title>Comparative genomics reveals the evidence of polycyclic aromatic hydrocarbons degradation in moderately halophilic genus Pontibacillus.</title>
        <authorList>
            <person name="Yang H."/>
            <person name="Qian Z."/>
        </authorList>
    </citation>
    <scope>NUCLEOTIDE SEQUENCE [LARGE SCALE GENOMIC DNA]</scope>
    <source>
        <strain evidence="2">HN14</strain>
    </source>
</reference>
<dbReference type="EMBL" id="CP126446">
    <property type="protein sequence ID" value="WIF99290.1"/>
    <property type="molecule type" value="Genomic_DNA"/>
</dbReference>
<name>A0ABY8V0Y9_9BACI</name>
<dbReference type="Proteomes" id="UP001236652">
    <property type="component" value="Chromosome"/>
</dbReference>
<keyword evidence="2" id="KW-1185">Reference proteome</keyword>
<proteinExistence type="predicted"/>
<evidence type="ECO:0000313" key="2">
    <source>
        <dbReference type="Proteomes" id="UP001236652"/>
    </source>
</evidence>
<protein>
    <recommendedName>
        <fullName evidence="3">Lipoprotein</fullName>
    </recommendedName>
</protein>
<dbReference type="RefSeq" id="WP_231418094.1">
    <property type="nucleotide sequence ID" value="NZ_CP126446.1"/>
</dbReference>
<evidence type="ECO:0000313" key="1">
    <source>
        <dbReference type="EMBL" id="WIF99290.1"/>
    </source>
</evidence>
<evidence type="ECO:0008006" key="3">
    <source>
        <dbReference type="Google" id="ProtNLM"/>
    </source>
</evidence>
<sequence length="152" mass="16845">MLLASCSSESAQNDLFQGETFSSQQEAIDDFVAKEKLKGHIIMAQTNKDEQLLIAEYNRNEYIIGELLEEEGKYKAITISGVTSLRGGIGMGWEFTSTAKNEYSIQFHKEENLASSVHVPERTFYFNVGNGHTLKTSPTVTSDAIVSAKTIK</sequence>